<dbReference type="Proteomes" id="UP000316360">
    <property type="component" value="Unassembled WGS sequence"/>
</dbReference>
<evidence type="ECO:0000313" key="11">
    <source>
        <dbReference type="EMBL" id="TET10539.1"/>
    </source>
</evidence>
<evidence type="ECO:0000256" key="2">
    <source>
        <dbReference type="ARBA" id="ARBA00008445"/>
    </source>
</evidence>
<accession>A0A523RY51</accession>
<organism evidence="11 12">
    <name type="scientific">Aerophobetes bacterium</name>
    <dbReference type="NCBI Taxonomy" id="2030807"/>
    <lineage>
        <taxon>Bacteria</taxon>
        <taxon>Candidatus Aerophobota</taxon>
    </lineage>
</organism>
<dbReference type="AlphaFoldDB" id="A0A523RY51"/>
<dbReference type="GO" id="GO:0015450">
    <property type="term" value="F:protein-transporting ATPase activity"/>
    <property type="evidence" value="ECO:0007669"/>
    <property type="project" value="UniProtKB-UniRule"/>
</dbReference>
<gene>
    <name evidence="11" type="primary">secG</name>
    <name evidence="11" type="ORF">E3J84_03870</name>
</gene>
<evidence type="ECO:0000256" key="7">
    <source>
        <dbReference type="ARBA" id="ARBA00022989"/>
    </source>
</evidence>
<evidence type="ECO:0000256" key="3">
    <source>
        <dbReference type="ARBA" id="ARBA00022448"/>
    </source>
</evidence>
<dbReference type="Pfam" id="PF03840">
    <property type="entry name" value="SecG"/>
    <property type="match status" value="1"/>
</dbReference>
<proteinExistence type="inferred from homology"/>
<evidence type="ECO:0000256" key="9">
    <source>
        <dbReference type="ARBA" id="ARBA00023136"/>
    </source>
</evidence>
<evidence type="ECO:0000256" key="5">
    <source>
        <dbReference type="ARBA" id="ARBA00022692"/>
    </source>
</evidence>
<keyword evidence="8 10" id="KW-0811">Translocation</keyword>
<keyword evidence="4 10" id="KW-1003">Cell membrane</keyword>
<comment type="caution">
    <text evidence="10">Lacks conserved residue(s) required for the propagation of feature annotation.</text>
</comment>
<comment type="similarity">
    <text evidence="2 10">Belongs to the SecG family.</text>
</comment>
<keyword evidence="9 10" id="KW-0472">Membrane</keyword>
<keyword evidence="6 10" id="KW-0653">Protein transport</keyword>
<comment type="subcellular location">
    <subcellularLocation>
        <location evidence="1 10">Cell membrane</location>
        <topology evidence="1 10">Multi-pass membrane protein</topology>
    </subcellularLocation>
</comment>
<dbReference type="PANTHER" id="PTHR34182">
    <property type="entry name" value="PROTEIN-EXPORT MEMBRANE PROTEIN SECG"/>
    <property type="match status" value="1"/>
</dbReference>
<dbReference type="GO" id="GO:0065002">
    <property type="term" value="P:intracellular protein transmembrane transport"/>
    <property type="evidence" value="ECO:0007669"/>
    <property type="project" value="TreeGrafter"/>
</dbReference>
<feature type="transmembrane region" description="Helical" evidence="10">
    <location>
        <begin position="51"/>
        <end position="72"/>
    </location>
</feature>
<keyword evidence="3 10" id="KW-0813">Transport</keyword>
<name>A0A523RY51_UNCAE</name>
<comment type="function">
    <text evidence="10">Involved in protein export. Participates in an early event of protein translocation.</text>
</comment>
<sequence>MMGLLSIIHVLVCILLTGVILLQVGRGASAGASFGGGVKTFFGPAGAVSFLGRVIIVLAVIFIVTTLFLSIFSPKTKPPEIKVGTETSANLVHSV</sequence>
<comment type="caution">
    <text evidence="11">The sequence shown here is derived from an EMBL/GenBank/DDBJ whole genome shotgun (WGS) entry which is preliminary data.</text>
</comment>
<evidence type="ECO:0000256" key="1">
    <source>
        <dbReference type="ARBA" id="ARBA00004651"/>
    </source>
</evidence>
<dbReference type="InterPro" id="IPR004692">
    <property type="entry name" value="SecG"/>
</dbReference>
<dbReference type="PRINTS" id="PR01651">
    <property type="entry name" value="SECGEXPORT"/>
</dbReference>
<dbReference type="PANTHER" id="PTHR34182:SF1">
    <property type="entry name" value="PROTEIN-EXPORT MEMBRANE PROTEIN SECG"/>
    <property type="match status" value="1"/>
</dbReference>
<dbReference type="GO" id="GO:0043952">
    <property type="term" value="P:protein transport by the Sec complex"/>
    <property type="evidence" value="ECO:0007669"/>
    <property type="project" value="TreeGrafter"/>
</dbReference>
<evidence type="ECO:0000256" key="6">
    <source>
        <dbReference type="ARBA" id="ARBA00022927"/>
    </source>
</evidence>
<dbReference type="GO" id="GO:0005886">
    <property type="term" value="C:plasma membrane"/>
    <property type="evidence" value="ECO:0007669"/>
    <property type="project" value="UniProtKB-SubCell"/>
</dbReference>
<dbReference type="GO" id="GO:0009306">
    <property type="term" value="P:protein secretion"/>
    <property type="evidence" value="ECO:0007669"/>
    <property type="project" value="UniProtKB-UniRule"/>
</dbReference>
<protein>
    <recommendedName>
        <fullName evidence="10">Protein-export membrane protein SecG</fullName>
    </recommendedName>
</protein>
<keyword evidence="5 10" id="KW-0812">Transmembrane</keyword>
<reference evidence="11 12" key="1">
    <citation type="submission" date="2019-03" db="EMBL/GenBank/DDBJ databases">
        <title>Metabolic potential of uncultured bacteria and archaea associated with petroleum seepage in deep-sea sediments.</title>
        <authorList>
            <person name="Dong X."/>
            <person name="Hubert C."/>
        </authorList>
    </citation>
    <scope>NUCLEOTIDE SEQUENCE [LARGE SCALE GENOMIC DNA]</scope>
    <source>
        <strain evidence="11">E44_bin7</strain>
    </source>
</reference>
<dbReference type="EMBL" id="SOKJ01000218">
    <property type="protein sequence ID" value="TET10539.1"/>
    <property type="molecule type" value="Genomic_DNA"/>
</dbReference>
<evidence type="ECO:0000256" key="10">
    <source>
        <dbReference type="RuleBase" id="RU365087"/>
    </source>
</evidence>
<evidence type="ECO:0000256" key="8">
    <source>
        <dbReference type="ARBA" id="ARBA00023010"/>
    </source>
</evidence>
<keyword evidence="7 10" id="KW-1133">Transmembrane helix</keyword>
<evidence type="ECO:0000313" key="12">
    <source>
        <dbReference type="Proteomes" id="UP000316360"/>
    </source>
</evidence>
<dbReference type="NCBIfam" id="TIGR00810">
    <property type="entry name" value="secG"/>
    <property type="match status" value="1"/>
</dbReference>
<evidence type="ECO:0000256" key="4">
    <source>
        <dbReference type="ARBA" id="ARBA00022475"/>
    </source>
</evidence>